<name>A0A7W6GMQ3_9SPHN</name>
<dbReference type="SUPFAM" id="SSF56300">
    <property type="entry name" value="Metallo-dependent phosphatases"/>
    <property type="match status" value="1"/>
</dbReference>
<dbReference type="AlphaFoldDB" id="A0A7W6GMQ3"/>
<feature type="domain" description="Calcineurin-like phosphoesterase" evidence="1">
    <location>
        <begin position="22"/>
        <end position="209"/>
    </location>
</feature>
<gene>
    <name evidence="2" type="ORF">GGR44_001098</name>
</gene>
<dbReference type="GO" id="GO:0110154">
    <property type="term" value="P:RNA decapping"/>
    <property type="evidence" value="ECO:0007669"/>
    <property type="project" value="TreeGrafter"/>
</dbReference>
<evidence type="ECO:0000259" key="1">
    <source>
        <dbReference type="Pfam" id="PF00149"/>
    </source>
</evidence>
<protein>
    <submittedName>
        <fullName evidence="2">Serine/threonine protein phosphatase 1</fullName>
        <ecNumber evidence="2">3.1.3.16</ecNumber>
    </submittedName>
</protein>
<evidence type="ECO:0000313" key="3">
    <source>
        <dbReference type="Proteomes" id="UP000552757"/>
    </source>
</evidence>
<comment type="caution">
    <text evidence="2">The sequence shown here is derived from an EMBL/GenBank/DDBJ whole genome shotgun (WGS) entry which is preliminary data.</text>
</comment>
<dbReference type="EC" id="3.1.3.16" evidence="2"/>
<reference evidence="2 3" key="1">
    <citation type="submission" date="2020-08" db="EMBL/GenBank/DDBJ databases">
        <title>Genomic Encyclopedia of Type Strains, Phase IV (KMG-IV): sequencing the most valuable type-strain genomes for metagenomic binning, comparative biology and taxonomic classification.</title>
        <authorList>
            <person name="Goeker M."/>
        </authorList>
    </citation>
    <scope>NUCLEOTIDE SEQUENCE [LARGE SCALE GENOMIC DNA]</scope>
    <source>
        <strain evidence="2 3">DSM 29348</strain>
    </source>
</reference>
<evidence type="ECO:0000313" key="2">
    <source>
        <dbReference type="EMBL" id="MBB3981451.1"/>
    </source>
</evidence>
<dbReference type="GO" id="GO:0008803">
    <property type="term" value="F:bis(5'-nucleosyl)-tetraphosphatase (symmetrical) activity"/>
    <property type="evidence" value="ECO:0007669"/>
    <property type="project" value="TreeGrafter"/>
</dbReference>
<dbReference type="Gene3D" id="3.60.21.10">
    <property type="match status" value="1"/>
</dbReference>
<dbReference type="InterPro" id="IPR004843">
    <property type="entry name" value="Calcineurin-like_PHP"/>
</dbReference>
<organism evidence="2 3">
    <name type="scientific">Sphingobium fontiphilum</name>
    <dbReference type="NCBI Taxonomy" id="944425"/>
    <lineage>
        <taxon>Bacteria</taxon>
        <taxon>Pseudomonadati</taxon>
        <taxon>Pseudomonadota</taxon>
        <taxon>Alphaproteobacteria</taxon>
        <taxon>Sphingomonadales</taxon>
        <taxon>Sphingomonadaceae</taxon>
        <taxon>Sphingobium</taxon>
    </lineage>
</organism>
<keyword evidence="3" id="KW-1185">Reference proteome</keyword>
<dbReference type="RefSeq" id="WP_183954448.1">
    <property type="nucleotide sequence ID" value="NZ_JACIEB010000002.1"/>
</dbReference>
<dbReference type="EMBL" id="JACIEB010000002">
    <property type="protein sequence ID" value="MBB3981451.1"/>
    <property type="molecule type" value="Genomic_DNA"/>
</dbReference>
<dbReference type="CDD" id="cd00144">
    <property type="entry name" value="MPP_PPP_family"/>
    <property type="match status" value="1"/>
</dbReference>
<dbReference type="PANTHER" id="PTHR42850">
    <property type="entry name" value="METALLOPHOSPHOESTERASE"/>
    <property type="match status" value="1"/>
</dbReference>
<dbReference type="InterPro" id="IPR050126">
    <property type="entry name" value="Ap4A_hydrolase"/>
</dbReference>
<dbReference type="InterPro" id="IPR029052">
    <property type="entry name" value="Metallo-depent_PP-like"/>
</dbReference>
<dbReference type="GO" id="GO:0005737">
    <property type="term" value="C:cytoplasm"/>
    <property type="evidence" value="ECO:0007669"/>
    <property type="project" value="TreeGrafter"/>
</dbReference>
<accession>A0A7W6GMQ3</accession>
<proteinExistence type="predicted"/>
<keyword evidence="2" id="KW-0378">Hydrolase</keyword>
<dbReference type="Pfam" id="PF00149">
    <property type="entry name" value="Metallophos"/>
    <property type="match status" value="1"/>
</dbReference>
<dbReference type="GO" id="GO:0004722">
    <property type="term" value="F:protein serine/threonine phosphatase activity"/>
    <property type="evidence" value="ECO:0007669"/>
    <property type="project" value="UniProtKB-EC"/>
</dbReference>
<dbReference type="PANTHER" id="PTHR42850:SF4">
    <property type="entry name" value="ZINC-DEPENDENT ENDOPOLYPHOSPHATASE"/>
    <property type="match status" value="1"/>
</dbReference>
<sequence length="253" mass="27363">MFGFGDSGGDNPPSPHIGEGERVYAIGDIHGCAGLLRSLLALIEADDAARPPAKTSLILLGDLIDRGPSSAQVVRYAMALAANGAIVLKGNHEEMFAAAARGDKRAVGLMRRYGVVESCASYGLPPETARAMDDAALATWMLAHVPRDHVDFLDDLPDWVEIGDYLFVHAGIRPHVDLARQKGEDLRWIREPFLSHQRAFPRMVIHGHTITPDVDEQANRIGIDTGAWRSGLLTAIALEGADRWYVQARGAAG</sequence>
<dbReference type="Proteomes" id="UP000552757">
    <property type="component" value="Unassembled WGS sequence"/>
</dbReference>